<protein>
    <submittedName>
        <fullName evidence="2">Uncharacterized protein</fullName>
    </submittedName>
</protein>
<organism evidence="2">
    <name type="scientific">marine sediment metagenome</name>
    <dbReference type="NCBI Taxonomy" id="412755"/>
    <lineage>
        <taxon>unclassified sequences</taxon>
        <taxon>metagenomes</taxon>
        <taxon>ecological metagenomes</taxon>
    </lineage>
</organism>
<feature type="non-terminal residue" evidence="2">
    <location>
        <position position="1"/>
    </location>
</feature>
<evidence type="ECO:0000313" key="2">
    <source>
        <dbReference type="EMBL" id="GAJ02028.1"/>
    </source>
</evidence>
<name>X1T9M6_9ZZZZ</name>
<sequence>DTGDRFGGPELPEDPKPDRLTEKVGDVNAYGLEMLTLKKIGVGLRGILSPLPTAHPGATRGVQALGGSCVNNKTNAIPCSLHILFRF</sequence>
<dbReference type="EMBL" id="BARW01018787">
    <property type="protein sequence ID" value="GAJ02028.1"/>
    <property type="molecule type" value="Genomic_DNA"/>
</dbReference>
<dbReference type="AlphaFoldDB" id="X1T9M6"/>
<reference evidence="2" key="1">
    <citation type="journal article" date="2014" name="Front. Microbiol.">
        <title>High frequency of phylogenetically diverse reductive dehalogenase-homologous genes in deep subseafloor sedimentary metagenomes.</title>
        <authorList>
            <person name="Kawai M."/>
            <person name="Futagami T."/>
            <person name="Toyoda A."/>
            <person name="Takaki Y."/>
            <person name="Nishi S."/>
            <person name="Hori S."/>
            <person name="Arai W."/>
            <person name="Tsubouchi T."/>
            <person name="Morono Y."/>
            <person name="Uchiyama I."/>
            <person name="Ito T."/>
            <person name="Fujiyama A."/>
            <person name="Inagaki F."/>
            <person name="Takami H."/>
        </authorList>
    </citation>
    <scope>NUCLEOTIDE SEQUENCE</scope>
    <source>
        <strain evidence="2">Expedition CK06-06</strain>
    </source>
</reference>
<feature type="compositionally biased region" description="Basic and acidic residues" evidence="1">
    <location>
        <begin position="13"/>
        <end position="22"/>
    </location>
</feature>
<accession>X1T9M6</accession>
<comment type="caution">
    <text evidence="2">The sequence shown here is derived from an EMBL/GenBank/DDBJ whole genome shotgun (WGS) entry which is preliminary data.</text>
</comment>
<proteinExistence type="predicted"/>
<evidence type="ECO:0000256" key="1">
    <source>
        <dbReference type="SAM" id="MobiDB-lite"/>
    </source>
</evidence>
<gene>
    <name evidence="2" type="ORF">S12H4_32092</name>
</gene>
<feature type="region of interest" description="Disordered" evidence="1">
    <location>
        <begin position="1"/>
        <end position="22"/>
    </location>
</feature>